<evidence type="ECO:0000256" key="12">
    <source>
        <dbReference type="ARBA" id="ARBA00023008"/>
    </source>
</evidence>
<evidence type="ECO:0000256" key="16">
    <source>
        <dbReference type="SAM" id="Phobius"/>
    </source>
</evidence>
<reference evidence="18" key="1">
    <citation type="submission" date="2020-10" db="EMBL/GenBank/DDBJ databases">
        <title>Nuclear ribosomal and mitochondrial DNA copy number and intra-individual variation in the tunicate zooplankton salps.</title>
        <authorList>
            <person name="Goodall-Copestake W.P."/>
        </authorList>
    </citation>
    <scope>NUCLEOTIDE SEQUENCE</scope>
    <source>
        <strain evidence="18">E20_Im1</strain>
        <tissue evidence="18">Muscle</tissue>
    </source>
</reference>
<dbReference type="PROSITE" id="PS00078">
    <property type="entry name" value="COX2"/>
    <property type="match status" value="1"/>
</dbReference>
<sequence length="214" mass="23772">MYGPTYMYDFQDPLGGMEMPLYNGFILSLFVLICGGLFMPIACSNPFMKESAVDLDDFMSEMGIFISTSLVVISLCIPGLMILYTQNPDKGSNYVFPVTAYQWYWSLGWSGNEIEMNLNRSMSSYGATYLLETGDCGVIPLGMTTTFYITSNDVLHAFSLPSVFMKCDAVPGRLNTMMSDFVHPGVMYGQCSELCGVGHSYMPIKLEVLNSYAK</sequence>
<keyword evidence="6 16" id="KW-0812">Transmembrane</keyword>
<evidence type="ECO:0000256" key="2">
    <source>
        <dbReference type="ARBA" id="ARBA00004141"/>
    </source>
</evidence>
<feature type="transmembrane region" description="Helical" evidence="16">
    <location>
        <begin position="21"/>
        <end position="42"/>
    </location>
</feature>
<accession>A0AA86IMU9</accession>
<evidence type="ECO:0000256" key="13">
    <source>
        <dbReference type="ARBA" id="ARBA00023136"/>
    </source>
</evidence>
<keyword evidence="18" id="KW-0496">Mitochondrion</keyword>
<dbReference type="EMBL" id="LC590029">
    <property type="protein sequence ID" value="BCM73293.1"/>
    <property type="molecule type" value="Genomic_DNA"/>
</dbReference>
<protein>
    <recommendedName>
        <fullName evidence="4">cytochrome-c oxidase</fullName>
        <ecNumber evidence="4">7.1.1.9</ecNumber>
    </recommendedName>
    <alternativeName>
        <fullName evidence="14">Cytochrome c oxidase polypeptide II</fullName>
    </alternativeName>
</protein>
<evidence type="ECO:0000256" key="3">
    <source>
        <dbReference type="ARBA" id="ARBA00007866"/>
    </source>
</evidence>
<evidence type="ECO:0000256" key="4">
    <source>
        <dbReference type="ARBA" id="ARBA00012949"/>
    </source>
</evidence>
<keyword evidence="5" id="KW-0813">Transport</keyword>
<gene>
    <name evidence="18" type="primary">cox2</name>
</gene>
<evidence type="ECO:0000256" key="8">
    <source>
        <dbReference type="ARBA" id="ARBA00022842"/>
    </source>
</evidence>
<dbReference type="InterPro" id="IPR001505">
    <property type="entry name" value="Copper_CuA"/>
</dbReference>
<dbReference type="Gene3D" id="2.60.40.420">
    <property type="entry name" value="Cupredoxins - blue copper proteins"/>
    <property type="match status" value="1"/>
</dbReference>
<dbReference type="Gene3D" id="1.10.287.90">
    <property type="match status" value="1"/>
</dbReference>
<evidence type="ECO:0000256" key="5">
    <source>
        <dbReference type="ARBA" id="ARBA00022448"/>
    </source>
</evidence>
<evidence type="ECO:0000256" key="6">
    <source>
        <dbReference type="ARBA" id="ARBA00022692"/>
    </source>
</evidence>
<dbReference type="Pfam" id="PF00116">
    <property type="entry name" value="COX2"/>
    <property type="match status" value="1"/>
</dbReference>
<evidence type="ECO:0000313" key="18">
    <source>
        <dbReference type="EMBL" id="BCM73293.1"/>
    </source>
</evidence>
<dbReference type="InterPro" id="IPR036257">
    <property type="entry name" value="Cyt_c_oxidase_su2_TM_sf"/>
</dbReference>
<comment type="similarity">
    <text evidence="3">Belongs to the cytochrome c oxidase subunit 2 family.</text>
</comment>
<name>A0AA86IMU9_9UROC</name>
<dbReference type="InterPro" id="IPR002429">
    <property type="entry name" value="CcO_II-like_C"/>
</dbReference>
<dbReference type="GO" id="GO:0004129">
    <property type="term" value="F:cytochrome-c oxidase activity"/>
    <property type="evidence" value="ECO:0007669"/>
    <property type="project" value="UniProtKB-EC"/>
</dbReference>
<evidence type="ECO:0000256" key="10">
    <source>
        <dbReference type="ARBA" id="ARBA00022982"/>
    </source>
</evidence>
<dbReference type="EC" id="7.1.1.9" evidence="4"/>
<dbReference type="AlphaFoldDB" id="A0AA86IMU9"/>
<dbReference type="PANTHER" id="PTHR22888">
    <property type="entry name" value="CYTOCHROME C OXIDASE, SUBUNIT II"/>
    <property type="match status" value="1"/>
</dbReference>
<feature type="transmembrane region" description="Helical" evidence="16">
    <location>
        <begin position="62"/>
        <end position="84"/>
    </location>
</feature>
<evidence type="ECO:0000256" key="9">
    <source>
        <dbReference type="ARBA" id="ARBA00022967"/>
    </source>
</evidence>
<keyword evidence="8" id="KW-0460">Magnesium</keyword>
<evidence type="ECO:0000256" key="1">
    <source>
        <dbReference type="ARBA" id="ARBA00001935"/>
    </source>
</evidence>
<feature type="domain" description="Cytochrome oxidase subunit II copper A binding" evidence="17">
    <location>
        <begin position="91"/>
        <end position="214"/>
    </location>
</feature>
<dbReference type="GO" id="GO:0016020">
    <property type="term" value="C:membrane"/>
    <property type="evidence" value="ECO:0007669"/>
    <property type="project" value="UniProtKB-SubCell"/>
</dbReference>
<proteinExistence type="inferred from homology"/>
<keyword evidence="7" id="KW-0479">Metal-binding</keyword>
<keyword evidence="10" id="KW-0249">Electron transport</keyword>
<keyword evidence="9" id="KW-1278">Translocase</keyword>
<dbReference type="PANTHER" id="PTHR22888:SF9">
    <property type="entry name" value="CYTOCHROME C OXIDASE SUBUNIT 2"/>
    <property type="match status" value="1"/>
</dbReference>
<dbReference type="PROSITE" id="PS50857">
    <property type="entry name" value="COX2_CUA"/>
    <property type="match status" value="1"/>
</dbReference>
<dbReference type="GO" id="GO:0042773">
    <property type="term" value="P:ATP synthesis coupled electron transport"/>
    <property type="evidence" value="ECO:0007669"/>
    <property type="project" value="TreeGrafter"/>
</dbReference>
<keyword evidence="13 16" id="KW-0472">Membrane</keyword>
<comment type="cofactor">
    <cofactor evidence="1">
        <name>Cu cation</name>
        <dbReference type="ChEBI" id="CHEBI:23378"/>
    </cofactor>
</comment>
<dbReference type="GO" id="GO:0005507">
    <property type="term" value="F:copper ion binding"/>
    <property type="evidence" value="ECO:0007669"/>
    <property type="project" value="InterPro"/>
</dbReference>
<evidence type="ECO:0000256" key="7">
    <source>
        <dbReference type="ARBA" id="ARBA00022723"/>
    </source>
</evidence>
<keyword evidence="11 16" id="KW-1133">Transmembrane helix</keyword>
<dbReference type="InterPro" id="IPR045187">
    <property type="entry name" value="CcO_II"/>
</dbReference>
<keyword evidence="12" id="KW-0186">Copper</keyword>
<comment type="catalytic activity">
    <reaction evidence="15">
        <text>4 Fe(II)-[cytochrome c] + O2 + 8 H(+)(in) = 4 Fe(III)-[cytochrome c] + 2 H2O + 4 H(+)(out)</text>
        <dbReference type="Rhea" id="RHEA:11436"/>
        <dbReference type="Rhea" id="RHEA-COMP:10350"/>
        <dbReference type="Rhea" id="RHEA-COMP:14399"/>
        <dbReference type="ChEBI" id="CHEBI:15377"/>
        <dbReference type="ChEBI" id="CHEBI:15378"/>
        <dbReference type="ChEBI" id="CHEBI:15379"/>
        <dbReference type="ChEBI" id="CHEBI:29033"/>
        <dbReference type="ChEBI" id="CHEBI:29034"/>
        <dbReference type="EC" id="7.1.1.9"/>
    </reaction>
    <physiologicalReaction direction="left-to-right" evidence="15">
        <dbReference type="Rhea" id="RHEA:11437"/>
    </physiologicalReaction>
</comment>
<dbReference type="PRINTS" id="PR01166">
    <property type="entry name" value="CYCOXIDASEII"/>
</dbReference>
<dbReference type="InterPro" id="IPR008972">
    <property type="entry name" value="Cupredoxin"/>
</dbReference>
<evidence type="ECO:0000256" key="15">
    <source>
        <dbReference type="ARBA" id="ARBA00049512"/>
    </source>
</evidence>
<evidence type="ECO:0000256" key="14">
    <source>
        <dbReference type="ARBA" id="ARBA00031389"/>
    </source>
</evidence>
<evidence type="ECO:0000256" key="11">
    <source>
        <dbReference type="ARBA" id="ARBA00022989"/>
    </source>
</evidence>
<organism evidence="18">
    <name type="scientific">Ihlea magalhanica</name>
    <dbReference type="NCBI Taxonomy" id="2781116"/>
    <lineage>
        <taxon>Eukaryota</taxon>
        <taxon>Metazoa</taxon>
        <taxon>Chordata</taxon>
        <taxon>Tunicata</taxon>
        <taxon>Thaliacea</taxon>
        <taxon>Salpida</taxon>
        <taxon>Salpidae</taxon>
        <taxon>Ihlea</taxon>
    </lineage>
</organism>
<dbReference type="SUPFAM" id="SSF49503">
    <property type="entry name" value="Cupredoxins"/>
    <property type="match status" value="1"/>
</dbReference>
<evidence type="ECO:0000259" key="17">
    <source>
        <dbReference type="PROSITE" id="PS50857"/>
    </source>
</evidence>
<geneLocation type="mitochondrion" evidence="18"/>
<comment type="subcellular location">
    <subcellularLocation>
        <location evidence="2">Membrane</location>
        <topology evidence="2">Multi-pass membrane protein</topology>
    </subcellularLocation>
</comment>